<dbReference type="InterPro" id="IPR051431">
    <property type="entry name" value="TFIID_subunit_9"/>
</dbReference>
<dbReference type="Proteomes" id="UP000728185">
    <property type="component" value="Unassembled WGS sequence"/>
</dbReference>
<dbReference type="GO" id="GO:0051123">
    <property type="term" value="P:RNA polymerase II preinitiation complex assembly"/>
    <property type="evidence" value="ECO:0007669"/>
    <property type="project" value="TreeGrafter"/>
</dbReference>
<dbReference type="CDD" id="cd07979">
    <property type="entry name" value="HFD_TAF9"/>
    <property type="match status" value="1"/>
</dbReference>
<dbReference type="InterPro" id="IPR003162">
    <property type="entry name" value="TFIID-31"/>
</dbReference>
<comment type="similarity">
    <text evidence="2">Belongs to the TAF9 family.</text>
</comment>
<dbReference type="Gene3D" id="1.10.20.10">
    <property type="entry name" value="Histone, subunit A"/>
    <property type="match status" value="1"/>
</dbReference>
<evidence type="ECO:0000256" key="5">
    <source>
        <dbReference type="ARBA" id="ARBA00023242"/>
    </source>
</evidence>
<dbReference type="GO" id="GO:0000124">
    <property type="term" value="C:SAGA complex"/>
    <property type="evidence" value="ECO:0007669"/>
    <property type="project" value="TreeGrafter"/>
</dbReference>
<dbReference type="SUPFAM" id="SSF47113">
    <property type="entry name" value="Histone-fold"/>
    <property type="match status" value="1"/>
</dbReference>
<dbReference type="GO" id="GO:0003713">
    <property type="term" value="F:transcription coactivator activity"/>
    <property type="evidence" value="ECO:0007669"/>
    <property type="project" value="TreeGrafter"/>
</dbReference>
<comment type="subcellular location">
    <subcellularLocation>
        <location evidence="1">Nucleus</location>
    </subcellularLocation>
</comment>
<reference evidence="6" key="1">
    <citation type="submission" date="2019-05" db="EMBL/GenBank/DDBJ databases">
        <title>Annotation for the trematode Fasciolopsis buski.</title>
        <authorList>
            <person name="Choi Y.-J."/>
        </authorList>
    </citation>
    <scope>NUCLEOTIDE SEQUENCE</scope>
    <source>
        <strain evidence="6">HT</strain>
        <tissue evidence="6">Whole worm</tissue>
    </source>
</reference>
<keyword evidence="3" id="KW-0805">Transcription regulation</keyword>
<dbReference type="Pfam" id="PF02291">
    <property type="entry name" value="TFIID-31kDa"/>
    <property type="match status" value="1"/>
</dbReference>
<name>A0A8E0RU74_9TREM</name>
<organism evidence="6 7">
    <name type="scientific">Fasciolopsis buskii</name>
    <dbReference type="NCBI Taxonomy" id="27845"/>
    <lineage>
        <taxon>Eukaryota</taxon>
        <taxon>Metazoa</taxon>
        <taxon>Spiralia</taxon>
        <taxon>Lophotrochozoa</taxon>
        <taxon>Platyhelminthes</taxon>
        <taxon>Trematoda</taxon>
        <taxon>Digenea</taxon>
        <taxon>Plagiorchiida</taxon>
        <taxon>Echinostomata</taxon>
        <taxon>Echinostomatoidea</taxon>
        <taxon>Fasciolidae</taxon>
        <taxon>Fasciolopsis</taxon>
    </lineage>
</organism>
<dbReference type="InterPro" id="IPR009072">
    <property type="entry name" value="Histone-fold"/>
</dbReference>
<dbReference type="PANTHER" id="PTHR48068:SF4">
    <property type="entry name" value="TATA-BOX BINDING PROTEIN ASSOCIATED FACTOR 9"/>
    <property type="match status" value="1"/>
</dbReference>
<gene>
    <name evidence="6" type="ORF">FBUS_06064</name>
</gene>
<evidence type="ECO:0000313" key="6">
    <source>
        <dbReference type="EMBL" id="KAA0191743.1"/>
    </source>
</evidence>
<evidence type="ECO:0000313" key="7">
    <source>
        <dbReference type="Proteomes" id="UP000728185"/>
    </source>
</evidence>
<dbReference type="PANTHER" id="PTHR48068">
    <property type="entry name" value="TAF9 RNA POLYMERASE II, TATA BOX-BINDING PROTEIN (TBP)-ASSOCIATED FACTOR"/>
    <property type="match status" value="1"/>
</dbReference>
<comment type="caution">
    <text evidence="6">The sequence shown here is derived from an EMBL/GenBank/DDBJ whole genome shotgun (WGS) entry which is preliminary data.</text>
</comment>
<dbReference type="GO" id="GO:0016251">
    <property type="term" value="F:RNA polymerase II general transcription initiation factor activity"/>
    <property type="evidence" value="ECO:0007669"/>
    <property type="project" value="TreeGrafter"/>
</dbReference>
<keyword evidence="7" id="KW-1185">Reference proteome</keyword>
<proteinExistence type="inferred from homology"/>
<keyword evidence="4" id="KW-0804">Transcription</keyword>
<evidence type="ECO:0000256" key="1">
    <source>
        <dbReference type="ARBA" id="ARBA00004123"/>
    </source>
</evidence>
<accession>A0A8E0RU74</accession>
<dbReference type="GO" id="GO:0005669">
    <property type="term" value="C:transcription factor TFIID complex"/>
    <property type="evidence" value="ECO:0007669"/>
    <property type="project" value="TreeGrafter"/>
</dbReference>
<protein>
    <submittedName>
        <fullName evidence="6">Transcription initiation factor TFIID subunit 9</fullName>
    </submittedName>
</protein>
<evidence type="ECO:0000256" key="3">
    <source>
        <dbReference type="ARBA" id="ARBA00023015"/>
    </source>
</evidence>
<evidence type="ECO:0000256" key="4">
    <source>
        <dbReference type="ARBA" id="ARBA00023163"/>
    </source>
</evidence>
<sequence length="239" mass="25759">MTETKANQNEEKELAPPSLNVVRDVFEEFGIPDVSDEICTRVLDVLYRKCRFLYSVSFLGHTCDIVEEAKAISNHAGHSTIEEADVKLAIELTSEGLMFAPPHRDQLLVYAEKNSQPLPAIRAHHGLRLPTDRHNLTAPNYILTPSGADTDSQVPTSVEGATSLHLSTPTSGTQSVLRLTATGHANPINSSTVRVIAPPGIGPSMIRIQSVQSMAQLPALETTSGLRTVPLSSVTSSSE</sequence>
<dbReference type="AlphaFoldDB" id="A0A8E0RU74"/>
<dbReference type="OrthoDB" id="341924at2759"/>
<dbReference type="GO" id="GO:0046982">
    <property type="term" value="F:protein heterodimerization activity"/>
    <property type="evidence" value="ECO:0007669"/>
    <property type="project" value="InterPro"/>
</dbReference>
<keyword evidence="5" id="KW-0539">Nucleus</keyword>
<evidence type="ECO:0000256" key="2">
    <source>
        <dbReference type="ARBA" id="ARBA00007646"/>
    </source>
</evidence>
<dbReference type="EMBL" id="LUCM01006152">
    <property type="protein sequence ID" value="KAA0191743.1"/>
    <property type="molecule type" value="Genomic_DNA"/>
</dbReference>